<evidence type="ECO:0000259" key="3">
    <source>
        <dbReference type="PROSITE" id="PS51228"/>
    </source>
</evidence>
<dbReference type="STRING" id="77044.A0A1S7UI41"/>
<name>A0A1S7UI41_ROSNE</name>
<protein>
    <submittedName>
        <fullName evidence="4">Putative acyl binding protein</fullName>
    </submittedName>
</protein>
<accession>A0A1S7UI41</accession>
<proteinExistence type="inferred from homology"/>
<dbReference type="PANTHER" id="PTHR23310:SF62">
    <property type="entry name" value="ACYL-COA BINDING PROTEIN 1, ISOFORM A"/>
    <property type="match status" value="1"/>
</dbReference>
<dbReference type="InterPro" id="IPR014352">
    <property type="entry name" value="FERM/acyl-CoA-bd_prot_sf"/>
</dbReference>
<gene>
    <name evidence="4" type="ORF">SAMD00023353_0103900</name>
</gene>
<dbReference type="PANTHER" id="PTHR23310">
    <property type="entry name" value="ACYL-COA-BINDING PROTEIN, ACBP"/>
    <property type="match status" value="1"/>
</dbReference>
<dbReference type="Proteomes" id="UP000054516">
    <property type="component" value="Unassembled WGS sequence"/>
</dbReference>
<evidence type="ECO:0000313" key="4">
    <source>
        <dbReference type="EMBL" id="GAP82859.1"/>
    </source>
</evidence>
<dbReference type="InterPro" id="IPR000582">
    <property type="entry name" value="Acyl-CoA-binding_protein"/>
</dbReference>
<dbReference type="PROSITE" id="PS51228">
    <property type="entry name" value="ACB_2"/>
    <property type="match status" value="1"/>
</dbReference>
<dbReference type="OMA" id="WEAMITE"/>
<reference evidence="4" key="1">
    <citation type="submission" date="2016-03" db="EMBL/GenBank/DDBJ databases">
        <title>Draft genome sequence of Rosellinia necatrix.</title>
        <authorList>
            <person name="Kanematsu S."/>
        </authorList>
    </citation>
    <scope>NUCLEOTIDE SEQUENCE [LARGE SCALE GENOMIC DNA]</scope>
    <source>
        <strain evidence="4">W97</strain>
    </source>
</reference>
<dbReference type="OrthoDB" id="346910at2759"/>
<dbReference type="Gene3D" id="1.20.80.10">
    <property type="match status" value="1"/>
</dbReference>
<comment type="similarity">
    <text evidence="1">Belongs to the ACBP family.</text>
</comment>
<keyword evidence="5" id="KW-1185">Reference proteome</keyword>
<dbReference type="GO" id="GO:0006631">
    <property type="term" value="P:fatty acid metabolic process"/>
    <property type="evidence" value="ECO:0007669"/>
    <property type="project" value="TreeGrafter"/>
</dbReference>
<dbReference type="GO" id="GO:0000062">
    <property type="term" value="F:fatty-acyl-CoA binding"/>
    <property type="evidence" value="ECO:0007669"/>
    <property type="project" value="InterPro"/>
</dbReference>
<evidence type="ECO:0000313" key="5">
    <source>
        <dbReference type="Proteomes" id="UP000054516"/>
    </source>
</evidence>
<dbReference type="InterPro" id="IPR035984">
    <property type="entry name" value="Acyl-CoA-binding_sf"/>
</dbReference>
<feature type="domain" description="ACB" evidence="3">
    <location>
        <begin position="16"/>
        <end position="109"/>
    </location>
</feature>
<dbReference type="SUPFAM" id="SSF47027">
    <property type="entry name" value="Acyl-CoA binding protein"/>
    <property type="match status" value="1"/>
</dbReference>
<keyword evidence="2" id="KW-0446">Lipid-binding</keyword>
<evidence type="ECO:0000256" key="2">
    <source>
        <dbReference type="ARBA" id="ARBA00023121"/>
    </source>
</evidence>
<dbReference type="EMBL" id="DF977446">
    <property type="protein sequence ID" value="GAP82859.1"/>
    <property type="molecule type" value="Genomic_DNA"/>
</dbReference>
<organism evidence="4">
    <name type="scientific">Rosellinia necatrix</name>
    <name type="common">White root-rot fungus</name>
    <dbReference type="NCBI Taxonomy" id="77044"/>
    <lineage>
        <taxon>Eukaryota</taxon>
        <taxon>Fungi</taxon>
        <taxon>Dikarya</taxon>
        <taxon>Ascomycota</taxon>
        <taxon>Pezizomycotina</taxon>
        <taxon>Sordariomycetes</taxon>
        <taxon>Xylariomycetidae</taxon>
        <taxon>Xylariales</taxon>
        <taxon>Xylariaceae</taxon>
        <taxon>Rosellinia</taxon>
    </lineage>
</organism>
<evidence type="ECO:0000256" key="1">
    <source>
        <dbReference type="ARBA" id="ARBA00005567"/>
    </source>
</evidence>
<dbReference type="Pfam" id="PF00887">
    <property type="entry name" value="ACBP"/>
    <property type="match status" value="1"/>
</dbReference>
<sequence>MAPRVLSDKEKAAFAANPAFQNAAERESKQLLKKPENSELLDLYSLYKVGCDEDVTEYQKGDKAPGMFDLKGKAKLRAWEAMITENLTPEQAQERYIALVEVLKNKYGFDANKEPEAVGTS</sequence>
<dbReference type="AlphaFoldDB" id="A0A1S7UI41"/>